<keyword evidence="11" id="KW-0812">Transmembrane</keyword>
<dbReference type="PANTHER" id="PTHR11177">
    <property type="entry name" value="CHITINASE"/>
    <property type="match status" value="1"/>
</dbReference>
<dbReference type="PROSITE" id="PS51910">
    <property type="entry name" value="GH18_2"/>
    <property type="match status" value="1"/>
</dbReference>
<keyword evidence="4" id="KW-0147">Chitin-binding</keyword>
<dbReference type="PROSITE" id="PS01095">
    <property type="entry name" value="GH18_1"/>
    <property type="match status" value="1"/>
</dbReference>
<dbReference type="Pfam" id="PF00704">
    <property type="entry name" value="Glyco_hydro_18"/>
    <property type="match status" value="1"/>
</dbReference>
<dbReference type="SMART" id="SM00494">
    <property type="entry name" value="ChtBD2"/>
    <property type="match status" value="1"/>
</dbReference>
<evidence type="ECO:0000313" key="15">
    <source>
        <dbReference type="Proteomes" id="UP001488838"/>
    </source>
</evidence>
<evidence type="ECO:0000256" key="10">
    <source>
        <dbReference type="SAM" id="MobiDB-lite"/>
    </source>
</evidence>
<evidence type="ECO:0000256" key="5">
    <source>
        <dbReference type="ARBA" id="ARBA00022801"/>
    </source>
</evidence>
<keyword evidence="7" id="KW-1015">Disulfide bond</keyword>
<reference evidence="14 15" key="1">
    <citation type="journal article" date="2023" name="bioRxiv">
        <title>Conserved and derived expression patterns and positive selection on dental genes reveal complex evolutionary context of ever-growing rodent molars.</title>
        <authorList>
            <person name="Calamari Z.T."/>
            <person name="Song A."/>
            <person name="Cohen E."/>
            <person name="Akter M."/>
            <person name="Roy R.D."/>
            <person name="Hallikas O."/>
            <person name="Christensen M.M."/>
            <person name="Li P."/>
            <person name="Marangoni P."/>
            <person name="Jernvall J."/>
            <person name="Klein O.D."/>
        </authorList>
    </citation>
    <scope>NUCLEOTIDE SEQUENCE [LARGE SCALE GENOMIC DNA]</scope>
    <source>
        <strain evidence="14">V071</strain>
    </source>
</reference>
<dbReference type="InterPro" id="IPR029070">
    <property type="entry name" value="Chitinase_insertion_sf"/>
</dbReference>
<evidence type="ECO:0000256" key="6">
    <source>
        <dbReference type="ARBA" id="ARBA00023024"/>
    </source>
</evidence>
<dbReference type="PROSITE" id="PS50940">
    <property type="entry name" value="CHIT_BIND_II"/>
    <property type="match status" value="1"/>
</dbReference>
<keyword evidence="15" id="KW-1185">Reference proteome</keyword>
<proteinExistence type="inferred from homology"/>
<dbReference type="InterPro" id="IPR001579">
    <property type="entry name" value="Glyco_hydro_18_chit_AS"/>
</dbReference>
<feature type="domain" description="GH18" evidence="13">
    <location>
        <begin position="1"/>
        <end position="358"/>
    </location>
</feature>
<dbReference type="SUPFAM" id="SSF54556">
    <property type="entry name" value="Chitinase insertion domain"/>
    <property type="match status" value="1"/>
</dbReference>
<evidence type="ECO:0000259" key="12">
    <source>
        <dbReference type="PROSITE" id="PS50940"/>
    </source>
</evidence>
<name>A0AAW0HME9_MYOGA</name>
<dbReference type="InterPro" id="IPR011583">
    <property type="entry name" value="Chitinase_II/V-like_cat"/>
</dbReference>
<dbReference type="SUPFAM" id="SSF51445">
    <property type="entry name" value="(Trans)glycosidases"/>
    <property type="match status" value="1"/>
</dbReference>
<dbReference type="GO" id="GO:0008061">
    <property type="term" value="F:chitin binding"/>
    <property type="evidence" value="ECO:0007669"/>
    <property type="project" value="UniProtKB-KW"/>
</dbReference>
<evidence type="ECO:0000313" key="14">
    <source>
        <dbReference type="EMBL" id="KAK7802778.1"/>
    </source>
</evidence>
<dbReference type="SMART" id="SM00636">
    <property type="entry name" value="Glyco_18"/>
    <property type="match status" value="1"/>
</dbReference>
<dbReference type="Proteomes" id="UP001488838">
    <property type="component" value="Unassembled WGS sequence"/>
</dbReference>
<dbReference type="InterPro" id="IPR017853">
    <property type="entry name" value="GH"/>
</dbReference>
<dbReference type="GO" id="GO:0008843">
    <property type="term" value="F:endochitinase activity"/>
    <property type="evidence" value="ECO:0007669"/>
    <property type="project" value="UniProtKB-EC"/>
</dbReference>
<evidence type="ECO:0000256" key="8">
    <source>
        <dbReference type="ARBA" id="ARBA00023295"/>
    </source>
</evidence>
<evidence type="ECO:0000256" key="1">
    <source>
        <dbReference type="ARBA" id="ARBA00000822"/>
    </source>
</evidence>
<dbReference type="InterPro" id="IPR036508">
    <property type="entry name" value="Chitin-bd_dom_sf"/>
</dbReference>
<feature type="transmembrane region" description="Helical" evidence="11">
    <location>
        <begin position="453"/>
        <end position="479"/>
    </location>
</feature>
<dbReference type="Gene3D" id="3.20.20.80">
    <property type="entry name" value="Glycosidases"/>
    <property type="match status" value="3"/>
</dbReference>
<organism evidence="14 15">
    <name type="scientific">Myodes glareolus</name>
    <name type="common">Bank vole</name>
    <name type="synonym">Clethrionomys glareolus</name>
    <dbReference type="NCBI Taxonomy" id="447135"/>
    <lineage>
        <taxon>Eukaryota</taxon>
        <taxon>Metazoa</taxon>
        <taxon>Chordata</taxon>
        <taxon>Craniata</taxon>
        <taxon>Vertebrata</taxon>
        <taxon>Euteleostomi</taxon>
        <taxon>Mammalia</taxon>
        <taxon>Eutheria</taxon>
        <taxon>Euarchontoglires</taxon>
        <taxon>Glires</taxon>
        <taxon>Rodentia</taxon>
        <taxon>Myomorpha</taxon>
        <taxon>Muroidea</taxon>
        <taxon>Cricetidae</taxon>
        <taxon>Arvicolinae</taxon>
        <taxon>Myodes</taxon>
    </lineage>
</organism>
<dbReference type="FunFam" id="3.20.20.80:FF:000220">
    <property type="entry name" value="Chitotriosidase-1"/>
    <property type="match status" value="1"/>
</dbReference>
<evidence type="ECO:0000256" key="7">
    <source>
        <dbReference type="ARBA" id="ARBA00023157"/>
    </source>
</evidence>
<dbReference type="EC" id="3.2.1.14" evidence="3"/>
<accession>A0AAW0HME9</accession>
<evidence type="ECO:0000256" key="4">
    <source>
        <dbReference type="ARBA" id="ARBA00022669"/>
    </source>
</evidence>
<keyword evidence="11" id="KW-0472">Membrane</keyword>
<feature type="domain" description="Chitin-binding type-2" evidence="12">
    <location>
        <begin position="509"/>
        <end position="558"/>
    </location>
</feature>
<dbReference type="GO" id="GO:0006032">
    <property type="term" value="P:chitin catabolic process"/>
    <property type="evidence" value="ECO:0007669"/>
    <property type="project" value="UniProtKB-KW"/>
</dbReference>
<evidence type="ECO:0000259" key="13">
    <source>
        <dbReference type="PROSITE" id="PS51910"/>
    </source>
</evidence>
<evidence type="ECO:0000256" key="11">
    <source>
        <dbReference type="SAM" id="Phobius"/>
    </source>
</evidence>
<dbReference type="Pfam" id="PF01607">
    <property type="entry name" value="CBM_14"/>
    <property type="match status" value="1"/>
</dbReference>
<comment type="catalytic activity">
    <reaction evidence="1">
        <text>Random endo-hydrolysis of N-acetyl-beta-D-glucosaminide (1-&gt;4)-beta-linkages in chitin and chitodextrins.</text>
        <dbReference type="EC" id="3.2.1.14"/>
    </reaction>
</comment>
<dbReference type="GO" id="GO:0005576">
    <property type="term" value="C:extracellular region"/>
    <property type="evidence" value="ECO:0007669"/>
    <property type="project" value="InterPro"/>
</dbReference>
<comment type="caution">
    <text evidence="14">The sequence shown here is derived from an EMBL/GenBank/DDBJ whole genome shotgun (WGS) entry which is preliminary data.</text>
</comment>
<evidence type="ECO:0000256" key="2">
    <source>
        <dbReference type="ARBA" id="ARBA00009121"/>
    </source>
</evidence>
<dbReference type="SUPFAM" id="SSF57625">
    <property type="entry name" value="Invertebrate chitin-binding proteins"/>
    <property type="match status" value="1"/>
</dbReference>
<dbReference type="InterPro" id="IPR050314">
    <property type="entry name" value="Glycosyl_Hydrlase_18"/>
</dbReference>
<sequence>MTNALLQNWWSATTPAGPSTDPGRAILTRGIDPSLCTHLVYAFAGMDGHQLSSVEWNDKLLYQELSSLKKMNPKLKTLLAVGGWNFRTQKFTDMVATASNRQTFVTSATRFLRTHSFDGLDLDWEYPGSRRSPAVDKERFTALLQDLAIAFQEEDQSSGKERLLLTAAVPTGHDHVDAGYEVDKIALSLDFINLMAYDFHGSWEKTTGHNSLLYKRQEESEVASGFSVDAAVQLWLWKRTPASKLILGMPTYGRSFTLASSSDNGVGAPAMGPGTPGPYTREGGLYYPEYGGGPRAPGSQWLEFDDRESFIAKVSYLKQKGLGGAVVWALDLNDFTGSFCNQSQYPLIQTLQQELSEKQLCPNIVISQGARTPGAKETVETVCFCTPFLFHVGNTCQGVETGTPSKLSAWGQLFALTKKKATPHLVVVFQAVPSSRGCGLDVVCGELGFCCLWLLPCVGVWFGICWAGTGGSFIVFLGLPHMPPRSPEQEDPGPHQSPEPEQGPSPGLDTFCQGKTDELYPNPGDKSSYYSCAWGRLFQQSCPPGLVFSDSCQCCTWS</sequence>
<dbReference type="EMBL" id="JBBHLL010000445">
    <property type="protein sequence ID" value="KAK7802778.1"/>
    <property type="molecule type" value="Genomic_DNA"/>
</dbReference>
<dbReference type="GO" id="GO:0000272">
    <property type="term" value="P:polysaccharide catabolic process"/>
    <property type="evidence" value="ECO:0007669"/>
    <property type="project" value="UniProtKB-KW"/>
</dbReference>
<dbReference type="PANTHER" id="PTHR11177:SF248">
    <property type="entry name" value="CHITOTRIOSIDASE-1"/>
    <property type="match status" value="1"/>
</dbReference>
<keyword evidence="11" id="KW-1133">Transmembrane helix</keyword>
<keyword evidence="8" id="KW-0326">Glycosidase</keyword>
<gene>
    <name evidence="14" type="ORF">U0070_016583</name>
</gene>
<keyword evidence="6" id="KW-0146">Chitin degradation</keyword>
<keyword evidence="9" id="KW-0119">Carbohydrate metabolism</keyword>
<dbReference type="InterPro" id="IPR002557">
    <property type="entry name" value="Chitin-bd_dom"/>
</dbReference>
<comment type="similarity">
    <text evidence="2">Belongs to the glycosyl hydrolase 18 family. Chitinase class II subfamily.</text>
</comment>
<feature type="region of interest" description="Disordered" evidence="10">
    <location>
        <begin position="485"/>
        <end position="508"/>
    </location>
</feature>
<dbReference type="AlphaFoldDB" id="A0AAW0HME9"/>
<protein>
    <recommendedName>
        <fullName evidence="3">chitinase</fullName>
        <ecNumber evidence="3">3.2.1.14</ecNumber>
    </recommendedName>
</protein>
<dbReference type="InterPro" id="IPR001223">
    <property type="entry name" value="Glyco_hydro18_cat"/>
</dbReference>
<keyword evidence="5" id="KW-0378">Hydrolase</keyword>
<evidence type="ECO:0000256" key="9">
    <source>
        <dbReference type="ARBA" id="ARBA00023326"/>
    </source>
</evidence>
<evidence type="ECO:0000256" key="3">
    <source>
        <dbReference type="ARBA" id="ARBA00012729"/>
    </source>
</evidence>
<keyword evidence="9" id="KW-0624">Polysaccharide degradation</keyword>